<accession>A0AAD3SED1</accession>
<evidence type="ECO:0000256" key="1">
    <source>
        <dbReference type="SAM" id="Phobius"/>
    </source>
</evidence>
<dbReference type="AlphaFoldDB" id="A0AAD3SED1"/>
<keyword evidence="1" id="KW-1133">Transmembrane helix</keyword>
<proteinExistence type="predicted"/>
<keyword evidence="1" id="KW-0472">Membrane</keyword>
<evidence type="ECO:0000313" key="2">
    <source>
        <dbReference type="EMBL" id="GMH09693.1"/>
    </source>
</evidence>
<name>A0AAD3SED1_NEPGR</name>
<sequence length="187" mass="20385">MQHGHGRIDHSSRTLPFLIFEGEVGIIADRQACVLMPILSPFFALSMTCCYRLAHRILGFSVKPLGVVFNARYNPIFASVNGGSLADAKLQHFVEQQLCYVMEATSFVDLDPGWDSASCFAESAGGKLAMPCWWHAAVHLILLLLLLHLLLNSARDCCFGGFSWLLGCSDAMFGLVIAGCRGYVAVA</sequence>
<organism evidence="2 3">
    <name type="scientific">Nepenthes gracilis</name>
    <name type="common">Slender pitcher plant</name>
    <dbReference type="NCBI Taxonomy" id="150966"/>
    <lineage>
        <taxon>Eukaryota</taxon>
        <taxon>Viridiplantae</taxon>
        <taxon>Streptophyta</taxon>
        <taxon>Embryophyta</taxon>
        <taxon>Tracheophyta</taxon>
        <taxon>Spermatophyta</taxon>
        <taxon>Magnoliopsida</taxon>
        <taxon>eudicotyledons</taxon>
        <taxon>Gunneridae</taxon>
        <taxon>Pentapetalae</taxon>
        <taxon>Caryophyllales</taxon>
        <taxon>Nepenthaceae</taxon>
        <taxon>Nepenthes</taxon>
    </lineage>
</organism>
<reference evidence="2" key="1">
    <citation type="submission" date="2023-05" db="EMBL/GenBank/DDBJ databases">
        <title>Nepenthes gracilis genome sequencing.</title>
        <authorList>
            <person name="Fukushima K."/>
        </authorList>
    </citation>
    <scope>NUCLEOTIDE SEQUENCE</scope>
    <source>
        <strain evidence="2">SING2019-196</strain>
    </source>
</reference>
<comment type="caution">
    <text evidence="2">The sequence shown here is derived from an EMBL/GenBank/DDBJ whole genome shotgun (WGS) entry which is preliminary data.</text>
</comment>
<keyword evidence="1" id="KW-0812">Transmembrane</keyword>
<feature type="transmembrane region" description="Helical" evidence="1">
    <location>
        <begin position="133"/>
        <end position="151"/>
    </location>
</feature>
<feature type="transmembrane region" description="Helical" evidence="1">
    <location>
        <begin position="163"/>
        <end position="184"/>
    </location>
</feature>
<gene>
    <name evidence="2" type="ORF">Nepgr_011534</name>
</gene>
<evidence type="ECO:0000313" key="3">
    <source>
        <dbReference type="Proteomes" id="UP001279734"/>
    </source>
</evidence>
<dbReference type="EMBL" id="BSYO01000009">
    <property type="protein sequence ID" value="GMH09693.1"/>
    <property type="molecule type" value="Genomic_DNA"/>
</dbReference>
<keyword evidence="3" id="KW-1185">Reference proteome</keyword>
<protein>
    <submittedName>
        <fullName evidence="2">Uncharacterized protein</fullName>
    </submittedName>
</protein>
<dbReference type="Proteomes" id="UP001279734">
    <property type="component" value="Unassembled WGS sequence"/>
</dbReference>